<feature type="domain" description="BON" evidence="2">
    <location>
        <begin position="400"/>
        <end position="468"/>
    </location>
</feature>
<comment type="caution">
    <text evidence="3">The sequence shown here is derived from an EMBL/GenBank/DDBJ whole genome shotgun (WGS) entry which is preliminary data.</text>
</comment>
<dbReference type="EMBL" id="CAJZAH010000001">
    <property type="protein sequence ID" value="CAG9168483.1"/>
    <property type="molecule type" value="Genomic_DNA"/>
</dbReference>
<feature type="compositionally biased region" description="Basic and acidic residues" evidence="1">
    <location>
        <begin position="62"/>
        <end position="74"/>
    </location>
</feature>
<accession>A0ABN7Y5E3</accession>
<evidence type="ECO:0000313" key="3">
    <source>
        <dbReference type="EMBL" id="CAG9168483.1"/>
    </source>
</evidence>
<feature type="region of interest" description="Disordered" evidence="1">
    <location>
        <begin position="379"/>
        <end position="402"/>
    </location>
</feature>
<feature type="compositionally biased region" description="Low complexity" evidence="1">
    <location>
        <begin position="197"/>
        <end position="220"/>
    </location>
</feature>
<name>A0ABN7Y5E3_9BURK</name>
<protein>
    <recommendedName>
        <fullName evidence="2">BON domain-containing protein</fullName>
    </recommendedName>
</protein>
<gene>
    <name evidence="3" type="ORF">LMG21510_01093</name>
</gene>
<dbReference type="Proteomes" id="UP000721236">
    <property type="component" value="Unassembled WGS sequence"/>
</dbReference>
<feature type="compositionally biased region" description="Gly residues" evidence="1">
    <location>
        <begin position="141"/>
        <end position="152"/>
    </location>
</feature>
<sequence>MNQGRFEGNRRGSWEDRDSRRDEAFEDEWARPRGQSHARDSSYGGTRPDQGHGWPDEGGYLGRDERHPRGRNQDMDEGLSARDSGGRYDGGTQGSRGERGDWREGQGWRNAASGEWGYGEGRYGEDYGERRHTGHGNQGYSAGGRGWGGDVGEGIRGRGEQGMQGMQRGGRGMEGQRYGRDESQGQGYGQGYGGAQRQGRGMDSPQGGQRWQSQGSQQGQWQGGQQGRRGRQGEQQWGTGRQGYDDQGMRQRMGEDMEYRGGGADEERRHRGGGPFPDQTRRPWRSVAEPDDPRTRELYAGAYGISDSETPSMQGWASEARWHDEGWRDQGGGFPLSERPGAGGRPGGWPADEGRRMGQHTHGQEYAYEGFTGAGTGAGMGGVQAGQTQRRVMPKGYQRSDDRIREDVCERLAHESGLDVGHVEVNVKDGVVTLTGSVNDRRQKYRIEDVADDCFGVKDVDNQVRVQRQGESGGPSQGAAGGDQRISGISSAGEATGSTASSYGGGLELGSGERQPKGGEPYGGTTNPTKSVT</sequence>
<evidence type="ECO:0000313" key="4">
    <source>
        <dbReference type="Proteomes" id="UP000721236"/>
    </source>
</evidence>
<dbReference type="PANTHER" id="PTHR34606:SF15">
    <property type="entry name" value="BON DOMAIN-CONTAINING PROTEIN"/>
    <property type="match status" value="1"/>
</dbReference>
<feature type="compositionally biased region" description="Polar residues" evidence="1">
    <location>
        <begin position="524"/>
        <end position="533"/>
    </location>
</feature>
<feature type="compositionally biased region" description="Low complexity" evidence="1">
    <location>
        <begin position="486"/>
        <end position="502"/>
    </location>
</feature>
<proteinExistence type="predicted"/>
<dbReference type="RefSeq" id="WP_224040161.1">
    <property type="nucleotide sequence ID" value="NZ_CAJZAH010000001.1"/>
</dbReference>
<feature type="compositionally biased region" description="Gly residues" evidence="1">
    <location>
        <begin position="471"/>
        <end position="481"/>
    </location>
</feature>
<feature type="compositionally biased region" description="Gly residues" evidence="1">
    <location>
        <begin position="186"/>
        <end position="196"/>
    </location>
</feature>
<feature type="compositionally biased region" description="Basic and acidic residues" evidence="1">
    <location>
        <begin position="122"/>
        <end position="131"/>
    </location>
</feature>
<dbReference type="PROSITE" id="PS50914">
    <property type="entry name" value="BON"/>
    <property type="match status" value="1"/>
</dbReference>
<dbReference type="Pfam" id="PF04972">
    <property type="entry name" value="BON"/>
    <property type="match status" value="1"/>
</dbReference>
<dbReference type="PANTHER" id="PTHR34606">
    <property type="entry name" value="BON DOMAIN-CONTAINING PROTEIN"/>
    <property type="match status" value="1"/>
</dbReference>
<evidence type="ECO:0000256" key="1">
    <source>
        <dbReference type="SAM" id="MobiDB-lite"/>
    </source>
</evidence>
<feature type="region of interest" description="Disordered" evidence="1">
    <location>
        <begin position="468"/>
        <end position="533"/>
    </location>
</feature>
<organism evidence="3 4">
    <name type="scientific">Cupriavidus respiraculi</name>
    <dbReference type="NCBI Taxonomy" id="195930"/>
    <lineage>
        <taxon>Bacteria</taxon>
        <taxon>Pseudomonadati</taxon>
        <taxon>Pseudomonadota</taxon>
        <taxon>Betaproteobacteria</taxon>
        <taxon>Burkholderiales</taxon>
        <taxon>Burkholderiaceae</taxon>
        <taxon>Cupriavidus</taxon>
    </lineage>
</organism>
<feature type="compositionally biased region" description="Basic and acidic residues" evidence="1">
    <location>
        <begin position="96"/>
        <end position="106"/>
    </location>
</feature>
<evidence type="ECO:0000259" key="2">
    <source>
        <dbReference type="PROSITE" id="PS50914"/>
    </source>
</evidence>
<feature type="compositionally biased region" description="Basic and acidic residues" evidence="1">
    <location>
        <begin position="243"/>
        <end position="269"/>
    </location>
</feature>
<dbReference type="InterPro" id="IPR051686">
    <property type="entry name" value="Lipoprotein_DolP"/>
</dbReference>
<dbReference type="InterPro" id="IPR007055">
    <property type="entry name" value="BON_dom"/>
</dbReference>
<dbReference type="Gene3D" id="3.30.1340.30">
    <property type="match status" value="1"/>
</dbReference>
<feature type="region of interest" description="Disordered" evidence="1">
    <location>
        <begin position="1"/>
        <end position="362"/>
    </location>
</feature>
<feature type="compositionally biased region" description="Basic and acidic residues" evidence="1">
    <location>
        <begin position="7"/>
        <end position="31"/>
    </location>
</feature>
<reference evidence="3 4" key="1">
    <citation type="submission" date="2021-08" db="EMBL/GenBank/DDBJ databases">
        <authorList>
            <person name="Peeters C."/>
        </authorList>
    </citation>
    <scope>NUCLEOTIDE SEQUENCE [LARGE SCALE GENOMIC DNA]</scope>
    <source>
        <strain evidence="3 4">LMG 21510</strain>
    </source>
</reference>
<keyword evidence="4" id="KW-1185">Reference proteome</keyword>